<sequence>MTIRPWTIQWCWACAMVVLQSVAVHAVGAEFSQPSLAVSVAADAAGRVYQTQLRQGQLWLLSSDDGGKHFSREVAVSPQQPKGGAVAEASPIVAIGGPDELFVSWTERLPNHQAGDLWLARSGDAGKHFDPPYLVLQHQDDIATRYAAMQATADGSITIAWLDARDKAANQASTGAAIYYAVSRDHGQHFSPEQKLAEHGCECCALAMASQADGTVALLWQHVFDNAERDQAMAEIRATGKPMVVRASYGHWKMAGCSSYGAAIAVGAGFGYHLAYYDGAGEKPGLRIARMDGEAWVTSPPRRFGDAQRNANFPALMSAGEQVWLAWQEHDSHGADIVAMTSDDGGRTWGNPVVMLHSLSKLDYPQWIQLQGQAILVLHTADKGLQLLPFVP</sequence>
<protein>
    <submittedName>
        <fullName evidence="2">Exo-alpha-sialidase</fullName>
    </submittedName>
</protein>
<evidence type="ECO:0000313" key="2">
    <source>
        <dbReference type="EMBL" id="QDC43547.1"/>
    </source>
</evidence>
<accession>A0A5B8CQQ0</accession>
<dbReference type="SUPFAM" id="SSF50939">
    <property type="entry name" value="Sialidases"/>
    <property type="match status" value="1"/>
</dbReference>
<dbReference type="InterPro" id="IPR036278">
    <property type="entry name" value="Sialidase_sf"/>
</dbReference>
<proteinExistence type="predicted"/>
<dbReference type="Proteomes" id="UP000311008">
    <property type="component" value="Chromosome"/>
</dbReference>
<dbReference type="EMBL" id="CP040946">
    <property type="protein sequence ID" value="QDC43547.1"/>
    <property type="molecule type" value="Genomic_DNA"/>
</dbReference>
<dbReference type="AlphaFoldDB" id="A0A5B8CQQ0"/>
<keyword evidence="3" id="KW-1185">Reference proteome</keyword>
<dbReference type="RefSeq" id="WP_140002715.1">
    <property type="nucleotide sequence ID" value="NZ_CP040946.1"/>
</dbReference>
<feature type="signal peptide" evidence="1">
    <location>
        <begin position="1"/>
        <end position="26"/>
    </location>
</feature>
<gene>
    <name evidence="2" type="ORF">FIU01_02700</name>
</gene>
<keyword evidence="1" id="KW-0732">Signal</keyword>
<evidence type="ECO:0000256" key="1">
    <source>
        <dbReference type="SAM" id="SignalP"/>
    </source>
</evidence>
<evidence type="ECO:0000313" key="3">
    <source>
        <dbReference type="Proteomes" id="UP000311008"/>
    </source>
</evidence>
<name>A0A5B8CQQ0_9PROT</name>
<reference evidence="3" key="1">
    <citation type="journal article" date="2019" name="ISME J.">
        <title>Evolution in action: habitat transition from sediment to the pelagial leads to genome streamlining in Methylophilaceae.</title>
        <authorList>
            <person name="Salcher M."/>
            <person name="Schaefle D."/>
            <person name="Kaspar M."/>
            <person name="Neuenschwander S.M."/>
            <person name="Ghai R."/>
        </authorList>
    </citation>
    <scope>NUCLEOTIDE SEQUENCE [LARGE SCALE GENOMIC DNA]</scope>
    <source>
        <strain evidence="3">MMS-M-51</strain>
    </source>
</reference>
<dbReference type="CDD" id="cd15482">
    <property type="entry name" value="Sialidase_non-viral"/>
    <property type="match status" value="2"/>
</dbReference>
<feature type="chain" id="PRO_5022765079" evidence="1">
    <location>
        <begin position="27"/>
        <end position="392"/>
    </location>
</feature>
<dbReference type="OrthoDB" id="9764969at2"/>
<organism evidence="2 3">
    <name type="scientific">Methylophilus medardicus</name>
    <dbReference type="NCBI Taxonomy" id="2588534"/>
    <lineage>
        <taxon>Bacteria</taxon>
        <taxon>Pseudomonadati</taxon>
        <taxon>Pseudomonadota</taxon>
        <taxon>Betaproteobacteria</taxon>
        <taxon>Nitrosomonadales</taxon>
        <taxon>Methylophilaceae</taxon>
        <taxon>Methylophilus</taxon>
    </lineage>
</organism>
<dbReference type="Gene3D" id="2.120.10.10">
    <property type="match status" value="2"/>
</dbReference>
<dbReference type="KEGG" id="mmec:FIU01_02700"/>